<evidence type="ECO:0000256" key="1">
    <source>
        <dbReference type="SAM" id="MobiDB-lite"/>
    </source>
</evidence>
<feature type="region of interest" description="Disordered" evidence="1">
    <location>
        <begin position="52"/>
        <end position="71"/>
    </location>
</feature>
<protein>
    <submittedName>
        <fullName evidence="2">Uncharacterized protein</fullName>
    </submittedName>
</protein>
<accession>A0AAV8Z097</accession>
<reference evidence="2" key="1">
    <citation type="journal article" date="2023" name="Insect Mol. Biol.">
        <title>Genome sequencing provides insights into the evolution of gene families encoding plant cell wall-degrading enzymes in longhorned beetles.</title>
        <authorList>
            <person name="Shin N.R."/>
            <person name="Okamura Y."/>
            <person name="Kirsch R."/>
            <person name="Pauchet Y."/>
        </authorList>
    </citation>
    <scope>NUCLEOTIDE SEQUENCE</scope>
    <source>
        <strain evidence="2">AMC_N1</strain>
    </source>
</reference>
<gene>
    <name evidence="2" type="ORF">NQ318_020584</name>
</gene>
<comment type="caution">
    <text evidence="2">The sequence shown here is derived from an EMBL/GenBank/DDBJ whole genome shotgun (WGS) entry which is preliminary data.</text>
</comment>
<dbReference type="EMBL" id="JAPWTK010000022">
    <property type="protein sequence ID" value="KAJ8957545.1"/>
    <property type="molecule type" value="Genomic_DNA"/>
</dbReference>
<evidence type="ECO:0000313" key="3">
    <source>
        <dbReference type="Proteomes" id="UP001162162"/>
    </source>
</evidence>
<evidence type="ECO:0000313" key="2">
    <source>
        <dbReference type="EMBL" id="KAJ8957545.1"/>
    </source>
</evidence>
<organism evidence="2 3">
    <name type="scientific">Aromia moschata</name>
    <dbReference type="NCBI Taxonomy" id="1265417"/>
    <lineage>
        <taxon>Eukaryota</taxon>
        <taxon>Metazoa</taxon>
        <taxon>Ecdysozoa</taxon>
        <taxon>Arthropoda</taxon>
        <taxon>Hexapoda</taxon>
        <taxon>Insecta</taxon>
        <taxon>Pterygota</taxon>
        <taxon>Neoptera</taxon>
        <taxon>Endopterygota</taxon>
        <taxon>Coleoptera</taxon>
        <taxon>Polyphaga</taxon>
        <taxon>Cucujiformia</taxon>
        <taxon>Chrysomeloidea</taxon>
        <taxon>Cerambycidae</taxon>
        <taxon>Cerambycinae</taxon>
        <taxon>Callichromatini</taxon>
        <taxon>Aromia</taxon>
    </lineage>
</organism>
<dbReference type="AlphaFoldDB" id="A0AAV8Z097"/>
<feature type="compositionally biased region" description="Pro residues" evidence="1">
    <location>
        <begin position="59"/>
        <end position="71"/>
    </location>
</feature>
<keyword evidence="3" id="KW-1185">Reference proteome</keyword>
<sequence length="71" mass="7867">MEGEAPVPSILELDYLDLKLYQHPPCMFILWYVGCLVNACWDDVVQLYNSITGSEASSSPPPPAEEPAPEE</sequence>
<name>A0AAV8Z097_9CUCU</name>
<proteinExistence type="predicted"/>
<dbReference type="Proteomes" id="UP001162162">
    <property type="component" value="Unassembled WGS sequence"/>
</dbReference>